<feature type="non-terminal residue" evidence="1">
    <location>
        <position position="128"/>
    </location>
</feature>
<proteinExistence type="predicted"/>
<organism evidence="1 2">
    <name type="scientific">Scutellospora calospora</name>
    <dbReference type="NCBI Taxonomy" id="85575"/>
    <lineage>
        <taxon>Eukaryota</taxon>
        <taxon>Fungi</taxon>
        <taxon>Fungi incertae sedis</taxon>
        <taxon>Mucoromycota</taxon>
        <taxon>Glomeromycotina</taxon>
        <taxon>Glomeromycetes</taxon>
        <taxon>Diversisporales</taxon>
        <taxon>Gigasporaceae</taxon>
        <taxon>Scutellospora</taxon>
    </lineage>
</organism>
<gene>
    <name evidence="1" type="ORF">SCALOS_LOCUS8810</name>
</gene>
<sequence>YEGAKGKPTSKAYPLNNSEECRDVNPNSLSPLSQLKPPQKVAYKFDLTVGFIKTPTTGDVGAINNSSFVASLNFPSNRRIINGVDPYTFPQYENAYVYGSNTTNSNYKDSAIDLYIINKTPRSHPFHL</sequence>
<accession>A0ACA9NFZ5</accession>
<dbReference type="Proteomes" id="UP000789860">
    <property type="component" value="Unassembled WGS sequence"/>
</dbReference>
<feature type="non-terminal residue" evidence="1">
    <location>
        <position position="1"/>
    </location>
</feature>
<keyword evidence="2" id="KW-1185">Reference proteome</keyword>
<evidence type="ECO:0000313" key="1">
    <source>
        <dbReference type="EMBL" id="CAG8655106.1"/>
    </source>
</evidence>
<reference evidence="1" key="1">
    <citation type="submission" date="2021-06" db="EMBL/GenBank/DDBJ databases">
        <authorList>
            <person name="Kallberg Y."/>
            <person name="Tangrot J."/>
            <person name="Rosling A."/>
        </authorList>
    </citation>
    <scope>NUCLEOTIDE SEQUENCE</scope>
    <source>
        <strain evidence="1">AU212A</strain>
    </source>
</reference>
<comment type="caution">
    <text evidence="1">The sequence shown here is derived from an EMBL/GenBank/DDBJ whole genome shotgun (WGS) entry which is preliminary data.</text>
</comment>
<evidence type="ECO:0000313" key="2">
    <source>
        <dbReference type="Proteomes" id="UP000789860"/>
    </source>
</evidence>
<dbReference type="EMBL" id="CAJVPM010024760">
    <property type="protein sequence ID" value="CAG8655106.1"/>
    <property type="molecule type" value="Genomic_DNA"/>
</dbReference>
<name>A0ACA9NFZ5_9GLOM</name>
<protein>
    <submittedName>
        <fullName evidence="1">7068_t:CDS:1</fullName>
    </submittedName>
</protein>